<feature type="domain" description="GPI inositol-deacylase winged helix" evidence="2">
    <location>
        <begin position="243"/>
        <end position="280"/>
    </location>
</feature>
<reference evidence="4 5" key="1">
    <citation type="submission" date="2017-06" db="EMBL/GenBank/DDBJ databases">
        <title>Comparative genomic analysis of Ambrosia Fusariam Clade fungi.</title>
        <authorList>
            <person name="Stajich J.E."/>
            <person name="Carrillo J."/>
            <person name="Kijimoto T."/>
            <person name="Eskalen A."/>
            <person name="O'Donnell K."/>
            <person name="Kasson M."/>
        </authorList>
    </citation>
    <scope>NUCLEOTIDE SEQUENCE [LARGE SCALE GENOMIC DNA]</scope>
    <source>
        <strain evidence="4 5">UCR1854</strain>
    </source>
</reference>
<comment type="caution">
    <text evidence="4">The sequence shown here is derived from an EMBL/GenBank/DDBJ whole genome shotgun (WGS) entry which is preliminary data.</text>
</comment>
<evidence type="ECO:0000259" key="2">
    <source>
        <dbReference type="Pfam" id="PF22939"/>
    </source>
</evidence>
<organism evidence="4 5">
    <name type="scientific">Fusarium euwallaceae</name>
    <dbReference type="NCBI Taxonomy" id="1147111"/>
    <lineage>
        <taxon>Eukaryota</taxon>
        <taxon>Fungi</taxon>
        <taxon>Dikarya</taxon>
        <taxon>Ascomycota</taxon>
        <taxon>Pezizomycotina</taxon>
        <taxon>Sordariomycetes</taxon>
        <taxon>Hypocreomycetidae</taxon>
        <taxon>Hypocreales</taxon>
        <taxon>Nectriaceae</taxon>
        <taxon>Fusarium</taxon>
        <taxon>Fusarium solani species complex</taxon>
    </lineage>
</organism>
<keyword evidence="5" id="KW-1185">Reference proteome</keyword>
<dbReference type="AlphaFoldDB" id="A0A430LN66"/>
<dbReference type="EMBL" id="MIKF01000130">
    <property type="protein sequence ID" value="RTE77143.1"/>
    <property type="molecule type" value="Genomic_DNA"/>
</dbReference>
<name>A0A430LN66_9HYPO</name>
<evidence type="ECO:0000256" key="1">
    <source>
        <dbReference type="ARBA" id="ARBA00022737"/>
    </source>
</evidence>
<dbReference type="InterPro" id="IPR054471">
    <property type="entry name" value="GPIID_WHD"/>
</dbReference>
<dbReference type="Gene3D" id="3.40.50.300">
    <property type="entry name" value="P-loop containing nucleotide triphosphate hydrolases"/>
    <property type="match status" value="1"/>
</dbReference>
<evidence type="ECO:0000313" key="4">
    <source>
        <dbReference type="EMBL" id="RTE77143.1"/>
    </source>
</evidence>
<dbReference type="Pfam" id="PF24883">
    <property type="entry name" value="NPHP3_N"/>
    <property type="match status" value="1"/>
</dbReference>
<sequence length="290" mass="32744">MTSLVIDHLGRTAPEETVVVYAYYDAGKREQQKVVHILASLLRQLVEASPSMPGCVQHLHSKSQGRQPGSVSAREFTDTLIDAARLFSRVYVVIDALDESDGLSNLLPEIFRMQQAVKANVFATSRPDKRIEAMFDQPLSLEIRASNEDVGLYLENRIAQHQIIEDKNQEYTTATKSTLRETVKERIREVSDGIFLLARYQMDSVLEMTTPNWMTDIINTSSQGQDAYLETYLKTTQRIDNQSSVYRSLAKMTLTWLVCVVRPITISELREALAIKINASCLDSDDFSST</sequence>
<evidence type="ECO:0008006" key="6">
    <source>
        <dbReference type="Google" id="ProtNLM"/>
    </source>
</evidence>
<dbReference type="InterPro" id="IPR027417">
    <property type="entry name" value="P-loop_NTPase"/>
</dbReference>
<evidence type="ECO:0000259" key="3">
    <source>
        <dbReference type="Pfam" id="PF24883"/>
    </source>
</evidence>
<protein>
    <recommendedName>
        <fullName evidence="6">NACHT domain-containing protein</fullName>
    </recommendedName>
</protein>
<dbReference type="PANTHER" id="PTHR10039:SF16">
    <property type="entry name" value="GPI INOSITOL-DEACYLASE"/>
    <property type="match status" value="1"/>
</dbReference>
<gene>
    <name evidence="4" type="ORF">BHE90_008370</name>
</gene>
<evidence type="ECO:0000313" key="5">
    <source>
        <dbReference type="Proteomes" id="UP000287124"/>
    </source>
</evidence>
<accession>A0A430LN66</accession>
<dbReference type="InterPro" id="IPR056884">
    <property type="entry name" value="NPHP3-like_N"/>
</dbReference>
<proteinExistence type="predicted"/>
<feature type="domain" description="Nephrocystin 3-like N-terminal" evidence="3">
    <location>
        <begin position="2"/>
        <end position="126"/>
    </location>
</feature>
<dbReference type="Pfam" id="PF22939">
    <property type="entry name" value="WHD_GPIID"/>
    <property type="match status" value="1"/>
</dbReference>
<keyword evidence="1" id="KW-0677">Repeat</keyword>
<dbReference type="PANTHER" id="PTHR10039">
    <property type="entry name" value="AMELOGENIN"/>
    <property type="match status" value="1"/>
</dbReference>
<dbReference type="Proteomes" id="UP000287124">
    <property type="component" value="Unassembled WGS sequence"/>
</dbReference>